<dbReference type="GO" id="GO:0006354">
    <property type="term" value="P:DNA-templated transcription elongation"/>
    <property type="evidence" value="ECO:0007669"/>
    <property type="project" value="InterPro"/>
</dbReference>
<evidence type="ECO:0000256" key="1">
    <source>
        <dbReference type="ARBA" id="ARBA00023163"/>
    </source>
</evidence>
<dbReference type="AlphaFoldDB" id="A0A9W6FJN0"/>
<evidence type="ECO:0000313" key="6">
    <source>
        <dbReference type="Proteomes" id="UP001144397"/>
    </source>
</evidence>
<dbReference type="EMBL" id="BSDO01000002">
    <property type="protein sequence ID" value="GLI22456.1"/>
    <property type="molecule type" value="Genomic_DNA"/>
</dbReference>
<comment type="caution">
    <text evidence="4">The sequence shown here is derived from an EMBL/GenBank/DDBJ whole genome shotgun (WGS) entry which is preliminary data.</text>
</comment>
<reference evidence="5 7" key="2">
    <citation type="submission" date="2023-07" db="EMBL/GenBank/DDBJ databases">
        <title>Genomic Encyclopedia of Type Strains, Phase IV (KMG-IV): sequencing the most valuable type-strain genomes for metagenomic binning, comparative biology and taxonomic classification.</title>
        <authorList>
            <person name="Goeker M."/>
        </authorList>
    </citation>
    <scope>NUCLEOTIDE SEQUENCE [LARGE SCALE GENOMIC DNA]</scope>
    <source>
        <strain evidence="5 7">DSM 338</strain>
    </source>
</reference>
<protein>
    <submittedName>
        <fullName evidence="5">Transcription antitermination factor NusG</fullName>
    </submittedName>
</protein>
<evidence type="ECO:0000313" key="7">
    <source>
        <dbReference type="Proteomes" id="UP001245370"/>
    </source>
</evidence>
<reference evidence="4" key="1">
    <citation type="submission" date="2022-12" db="EMBL/GenBank/DDBJ databases">
        <title>Reference genome sequencing for broad-spectrum identification of bacterial and archaeal isolates by mass spectrometry.</title>
        <authorList>
            <person name="Sekiguchi Y."/>
            <person name="Tourlousse D.M."/>
        </authorList>
    </citation>
    <scope>NUCLEOTIDE SEQUENCE</scope>
    <source>
        <strain evidence="4">301</strain>
    </source>
</reference>
<dbReference type="Pfam" id="PF02357">
    <property type="entry name" value="NusG"/>
    <property type="match status" value="1"/>
</dbReference>
<organism evidence="4 6">
    <name type="scientific">Xanthobacter flavus</name>
    <dbReference type="NCBI Taxonomy" id="281"/>
    <lineage>
        <taxon>Bacteria</taxon>
        <taxon>Pseudomonadati</taxon>
        <taxon>Pseudomonadota</taxon>
        <taxon>Alphaproteobacteria</taxon>
        <taxon>Hyphomicrobiales</taxon>
        <taxon>Xanthobacteraceae</taxon>
        <taxon>Xanthobacter</taxon>
    </lineage>
</organism>
<dbReference type="Proteomes" id="UP001144397">
    <property type="component" value="Unassembled WGS sequence"/>
</dbReference>
<feature type="domain" description="NusG-like N-terminal" evidence="3">
    <location>
        <begin position="13"/>
        <end position="100"/>
    </location>
</feature>
<gene>
    <name evidence="5" type="ORF">GGQ86_000199</name>
    <name evidence="4" type="ORF">XFLAVUS301_21300</name>
</gene>
<evidence type="ECO:0000313" key="4">
    <source>
        <dbReference type="EMBL" id="GLI22456.1"/>
    </source>
</evidence>
<keyword evidence="1" id="KW-0804">Transcription</keyword>
<dbReference type="SUPFAM" id="SSF82679">
    <property type="entry name" value="N-utilization substance G protein NusG, N-terminal domain"/>
    <property type="match status" value="1"/>
</dbReference>
<evidence type="ECO:0000313" key="5">
    <source>
        <dbReference type="EMBL" id="MDR6331752.1"/>
    </source>
</evidence>
<feature type="compositionally biased region" description="Polar residues" evidence="2">
    <location>
        <begin position="112"/>
        <end position="121"/>
    </location>
</feature>
<dbReference type="EMBL" id="JAVDPY010000001">
    <property type="protein sequence ID" value="MDR6331752.1"/>
    <property type="molecule type" value="Genomic_DNA"/>
</dbReference>
<accession>A0A9W6FJN0</accession>
<dbReference type="InterPro" id="IPR006645">
    <property type="entry name" value="NGN-like_dom"/>
</dbReference>
<feature type="region of interest" description="Disordered" evidence="2">
    <location>
        <begin position="90"/>
        <end position="121"/>
    </location>
</feature>
<dbReference type="InterPro" id="IPR036735">
    <property type="entry name" value="NGN_dom_sf"/>
</dbReference>
<dbReference type="RefSeq" id="WP_281807440.1">
    <property type="nucleotide sequence ID" value="NZ_BSDO01000002.1"/>
</dbReference>
<evidence type="ECO:0000259" key="3">
    <source>
        <dbReference type="Pfam" id="PF02357"/>
    </source>
</evidence>
<dbReference type="Gene3D" id="3.30.70.940">
    <property type="entry name" value="NusG, N-terminal domain"/>
    <property type="match status" value="1"/>
</dbReference>
<dbReference type="Proteomes" id="UP001245370">
    <property type="component" value="Unassembled WGS sequence"/>
</dbReference>
<proteinExistence type="predicted"/>
<keyword evidence="7" id="KW-1185">Reference proteome</keyword>
<name>A0A9W6FJN0_XANFL</name>
<dbReference type="GeneID" id="95762918"/>
<evidence type="ECO:0000256" key="2">
    <source>
        <dbReference type="SAM" id="MobiDB-lite"/>
    </source>
</evidence>
<sequence length="121" mass="14177">MTLPSFLMSVGPRWHVIYMLPRMEALAQEQLDRQGFEVFFPRMWQAWRRALRIETIRAFMFPRYGFARFDPDRGRWRSINSTLGVSGTVMARERPQPVPHGGWKPWWPPRPTTASLSSTAA</sequence>